<dbReference type="Proteomes" id="UP000004121">
    <property type="component" value="Unassembled WGS sequence"/>
</dbReference>
<sequence length="99" mass="11577">MHQIDLTEEERQKLRELWTSPKFKKARKAMKRSFYLEESPVLPFLILFSALPFLSILVSPILIYLGNHFTVFQGISLLFNKYLLGIVVLLSWLSLVYTS</sequence>
<dbReference type="InParanoid" id="C2L089"/>
<dbReference type="AlphaFoldDB" id="C2L089"/>
<name>C2L089_9FIRM</name>
<protein>
    <submittedName>
        <fullName evidence="2">Uncharacterized protein</fullName>
    </submittedName>
</protein>
<reference evidence="2 3" key="1">
    <citation type="submission" date="2009-04" db="EMBL/GenBank/DDBJ databases">
        <authorList>
            <person name="Qin X."/>
            <person name="Bachman B."/>
            <person name="Battles P."/>
            <person name="Bell A."/>
            <person name="Bess C."/>
            <person name="Bickham C."/>
            <person name="Chaboub L."/>
            <person name="Chen D."/>
            <person name="Coyle M."/>
            <person name="Deiros D.R."/>
            <person name="Dinh H."/>
            <person name="Forbes L."/>
            <person name="Fowler G."/>
            <person name="Francisco L."/>
            <person name="Fu Q."/>
            <person name="Gubbala S."/>
            <person name="Hale W."/>
            <person name="Han Y."/>
            <person name="Hemphill L."/>
            <person name="Highlander S.K."/>
            <person name="Hirani K."/>
            <person name="Hogues M."/>
            <person name="Jackson L."/>
            <person name="Jakkamsetti A."/>
            <person name="Javaid M."/>
            <person name="Jiang H."/>
            <person name="Korchina V."/>
            <person name="Kovar C."/>
            <person name="Lara F."/>
            <person name="Lee S."/>
            <person name="Mata R."/>
            <person name="Mathew T."/>
            <person name="Moen C."/>
            <person name="Morales K."/>
            <person name="Munidasa M."/>
            <person name="Nazareth L."/>
            <person name="Ngo R."/>
            <person name="Nguyen L."/>
            <person name="Okwuonu G."/>
            <person name="Ongeri F."/>
            <person name="Patil S."/>
            <person name="Petrosino J."/>
            <person name="Pham C."/>
            <person name="Pham P."/>
            <person name="Pu L.-L."/>
            <person name="Puazo M."/>
            <person name="Raj R."/>
            <person name="Reid J."/>
            <person name="Rouhana J."/>
            <person name="Saada N."/>
            <person name="Shang Y."/>
            <person name="Simmons D."/>
            <person name="Thornton R."/>
            <person name="Warren J."/>
            <person name="Weissenberger G."/>
            <person name="Zhang J."/>
            <person name="Zhang L."/>
            <person name="Zhou C."/>
            <person name="Zhu D."/>
            <person name="Muzny D."/>
            <person name="Worley K."/>
            <person name="Gibbs R."/>
        </authorList>
    </citation>
    <scope>NUCLEOTIDE SEQUENCE [LARGE SCALE GENOMIC DNA]</scope>
    <source>
        <strain evidence="2 3">F0268</strain>
    </source>
</reference>
<evidence type="ECO:0000313" key="2">
    <source>
        <dbReference type="EMBL" id="EEJ50567.1"/>
    </source>
</evidence>
<feature type="transmembrane region" description="Helical" evidence="1">
    <location>
        <begin position="41"/>
        <end position="65"/>
    </location>
</feature>
<evidence type="ECO:0000313" key="3">
    <source>
        <dbReference type="Proteomes" id="UP000004121"/>
    </source>
</evidence>
<keyword evidence="1" id="KW-1133">Transmembrane helix</keyword>
<proteinExistence type="predicted"/>
<keyword evidence="1" id="KW-0812">Transmembrane</keyword>
<accession>C2L089</accession>
<keyword evidence="1" id="KW-0472">Membrane</keyword>
<dbReference type="EMBL" id="ACKX01000205">
    <property type="protein sequence ID" value="EEJ50567.1"/>
    <property type="molecule type" value="Genomic_DNA"/>
</dbReference>
<comment type="caution">
    <text evidence="2">The sequence shown here is derived from an EMBL/GenBank/DDBJ whole genome shotgun (WGS) entry which is preliminary data.</text>
</comment>
<organism evidence="2 3">
    <name type="scientific">Oribacterium sinus F0268</name>
    <dbReference type="NCBI Taxonomy" id="585501"/>
    <lineage>
        <taxon>Bacteria</taxon>
        <taxon>Bacillati</taxon>
        <taxon>Bacillota</taxon>
        <taxon>Clostridia</taxon>
        <taxon>Lachnospirales</taxon>
        <taxon>Lachnospiraceae</taxon>
        <taxon>Oribacterium</taxon>
    </lineage>
</organism>
<feature type="transmembrane region" description="Helical" evidence="1">
    <location>
        <begin position="77"/>
        <end position="97"/>
    </location>
</feature>
<keyword evidence="3" id="KW-1185">Reference proteome</keyword>
<gene>
    <name evidence="2" type="ORF">HMPREF6123_2158</name>
</gene>
<evidence type="ECO:0000256" key="1">
    <source>
        <dbReference type="SAM" id="Phobius"/>
    </source>
</evidence>
<dbReference type="HOGENOM" id="CLU_2317520_0_0_9"/>
<dbReference type="RefSeq" id="WP_007157304.1">
    <property type="nucleotide sequence ID" value="NZ_GG668534.1"/>
</dbReference>
<dbReference type="STRING" id="585501.HMPREF6123_2158"/>